<dbReference type="AlphaFoldDB" id="A0A4R5TRZ0"/>
<proteinExistence type="predicted"/>
<reference evidence="3 4" key="1">
    <citation type="submission" date="2019-03" db="EMBL/GenBank/DDBJ databases">
        <title>Arthrobacter sp. nov., an bacterium isolated from biocrust in Mu Us Desert.</title>
        <authorList>
            <person name="Lixiong L."/>
        </authorList>
    </citation>
    <scope>NUCLEOTIDE SEQUENCE [LARGE SCALE GENOMIC DNA]</scope>
    <source>
        <strain evidence="3 4">SLN-3</strain>
    </source>
</reference>
<evidence type="ECO:0000259" key="1">
    <source>
        <dbReference type="Pfam" id="PF13622"/>
    </source>
</evidence>
<keyword evidence="4" id="KW-1185">Reference proteome</keyword>
<comment type="caution">
    <text evidence="3">The sequence shown here is derived from an EMBL/GenBank/DDBJ whole genome shotgun (WGS) entry which is preliminary data.</text>
</comment>
<dbReference type="InterPro" id="IPR029069">
    <property type="entry name" value="HotDog_dom_sf"/>
</dbReference>
<dbReference type="InterPro" id="IPR042171">
    <property type="entry name" value="Acyl-CoA_hotdog"/>
</dbReference>
<organism evidence="3 4">
    <name type="scientific">Arthrobacter crusticola</name>
    <dbReference type="NCBI Taxonomy" id="2547960"/>
    <lineage>
        <taxon>Bacteria</taxon>
        <taxon>Bacillati</taxon>
        <taxon>Actinomycetota</taxon>
        <taxon>Actinomycetes</taxon>
        <taxon>Micrococcales</taxon>
        <taxon>Micrococcaceae</taxon>
        <taxon>Arthrobacter</taxon>
    </lineage>
</organism>
<dbReference type="RefSeq" id="WP_133404701.1">
    <property type="nucleotide sequence ID" value="NZ_SMTK01000005.1"/>
</dbReference>
<dbReference type="Gene3D" id="2.40.160.210">
    <property type="entry name" value="Acyl-CoA thioesterase, double hotdog domain"/>
    <property type="match status" value="1"/>
</dbReference>
<accession>A0A4R5TRZ0</accession>
<dbReference type="OrthoDB" id="1413770at2"/>
<dbReference type="Pfam" id="PF13622">
    <property type="entry name" value="4HBT_3"/>
    <property type="match status" value="1"/>
</dbReference>
<evidence type="ECO:0000313" key="4">
    <source>
        <dbReference type="Proteomes" id="UP000295411"/>
    </source>
</evidence>
<evidence type="ECO:0000313" key="3">
    <source>
        <dbReference type="EMBL" id="TDK24017.1"/>
    </source>
</evidence>
<dbReference type="InterPro" id="IPR049450">
    <property type="entry name" value="ACOT8-like_C"/>
</dbReference>
<protein>
    <submittedName>
        <fullName evidence="3">Thioesterase family protein</fullName>
    </submittedName>
</protein>
<name>A0A4R5TRZ0_9MICC</name>
<feature type="domain" description="Acyl-CoA thioesterase-like N-terminal HotDog" evidence="1">
    <location>
        <begin position="22"/>
        <end position="103"/>
    </location>
</feature>
<feature type="domain" description="Acyl-CoA thioesterase-like C-terminal" evidence="2">
    <location>
        <begin position="124"/>
        <end position="255"/>
    </location>
</feature>
<evidence type="ECO:0000259" key="2">
    <source>
        <dbReference type="Pfam" id="PF20789"/>
    </source>
</evidence>
<dbReference type="Pfam" id="PF20789">
    <property type="entry name" value="4HBT_3C"/>
    <property type="match status" value="1"/>
</dbReference>
<gene>
    <name evidence="3" type="ORF">E2F48_14610</name>
</gene>
<dbReference type="EMBL" id="SMTK01000005">
    <property type="protein sequence ID" value="TDK24017.1"/>
    <property type="molecule type" value="Genomic_DNA"/>
</dbReference>
<dbReference type="Proteomes" id="UP000295411">
    <property type="component" value="Unassembled WGS sequence"/>
</dbReference>
<sequence>MSGSYYRSLGEGRFESTGHAQGAWNPGEQHMAPVAGLLVQSLLDCEPRPDLQLARVGFDILGMIPGGEFEVATRVLRPGRTIELLQAELRAQGRTAVTARAWRLARTDTAEVAALEDDRMPGPDEAGPYDGMTQWPGGFIESLEFRVVPGHRPGRGRIWLRTPLELVDDGPTPDLVRLCGMVDAANGIAARVRPGTGSWMFPNVDLQLHFHRPPSGSWLGLDTRVTFGADGVGLTSSVLHDLNGPFGRSEQILTVRPL</sequence>
<dbReference type="SUPFAM" id="SSF54637">
    <property type="entry name" value="Thioesterase/thiol ester dehydrase-isomerase"/>
    <property type="match status" value="1"/>
</dbReference>
<dbReference type="InterPro" id="IPR049449">
    <property type="entry name" value="TesB_ACOT8-like_N"/>
</dbReference>